<evidence type="ECO:0000256" key="1">
    <source>
        <dbReference type="ARBA" id="ARBA00005711"/>
    </source>
</evidence>
<dbReference type="EMBL" id="GGEC01008922">
    <property type="protein sequence ID" value="MBW89405.1"/>
    <property type="molecule type" value="Transcribed_RNA"/>
</dbReference>
<dbReference type="AlphaFoldDB" id="A0A2P2J7F1"/>
<proteinExistence type="inferred from homology"/>
<sequence>MKQNLVSSQSLDSLPSPVPGNYQDKGWSSERVPQPCGGRSRRHISALRPFYSGRALPSKWEDAERWICSPVLGYGVTNNCQSLPQRRPKSKSGPIPPPGITYYSNCSPSIQVLDGMSIQNLATNSPFSTGVLMPNGVAVHYSGGDSSRQANVVNSLPVPGWTDLISETSLPSSQDEKPEDSNVAENRVNRVISRRDMATQMSTESSAHSSARGMSSSPPHNPPEPPEVESHGDHAGKLEVREVQVDKRSTMIRRSKRHGSCTVKNGSPGVKDCNQNDTYARASSWDISEAALDFSKLQREEAKITAWENLQKAKAEAAIRKLEMKLEKKRSSSMDKILNKLKTAEMKANQMRSSMSAPGDHRTPRTPLKIITLFRKHGQFRSLSSCFTCDAF</sequence>
<feature type="region of interest" description="Disordered" evidence="3">
    <location>
        <begin position="1"/>
        <end position="40"/>
    </location>
</feature>
<evidence type="ECO:0000256" key="3">
    <source>
        <dbReference type="SAM" id="MobiDB-lite"/>
    </source>
</evidence>
<feature type="coiled-coil region" evidence="2">
    <location>
        <begin position="312"/>
        <end position="354"/>
    </location>
</feature>
<evidence type="ECO:0000313" key="5">
    <source>
        <dbReference type="EMBL" id="MBW89405.1"/>
    </source>
</evidence>
<accession>A0A2P2J7F1</accession>
<feature type="compositionally biased region" description="Low complexity" evidence="3">
    <location>
        <begin position="205"/>
        <end position="218"/>
    </location>
</feature>
<protein>
    <submittedName>
        <fullName evidence="5">Uncharacterized protein MANES_13G124000</fullName>
    </submittedName>
</protein>
<dbReference type="PANTHER" id="PTHR31471:SF2">
    <property type="entry name" value="REMORIN FAMILY PROTEIN"/>
    <property type="match status" value="1"/>
</dbReference>
<keyword evidence="2" id="KW-0175">Coiled coil</keyword>
<feature type="domain" description="Remorin C-terminal" evidence="4">
    <location>
        <begin position="280"/>
        <end position="380"/>
    </location>
</feature>
<comment type="similarity">
    <text evidence="1">Belongs to the remorin family.</text>
</comment>
<organism evidence="5">
    <name type="scientific">Rhizophora mucronata</name>
    <name type="common">Asiatic mangrove</name>
    <dbReference type="NCBI Taxonomy" id="61149"/>
    <lineage>
        <taxon>Eukaryota</taxon>
        <taxon>Viridiplantae</taxon>
        <taxon>Streptophyta</taxon>
        <taxon>Embryophyta</taxon>
        <taxon>Tracheophyta</taxon>
        <taxon>Spermatophyta</taxon>
        <taxon>Magnoliopsida</taxon>
        <taxon>eudicotyledons</taxon>
        <taxon>Gunneridae</taxon>
        <taxon>Pentapetalae</taxon>
        <taxon>rosids</taxon>
        <taxon>fabids</taxon>
        <taxon>Malpighiales</taxon>
        <taxon>Rhizophoraceae</taxon>
        <taxon>Rhizophora</taxon>
    </lineage>
</organism>
<reference evidence="5" key="1">
    <citation type="submission" date="2018-02" db="EMBL/GenBank/DDBJ databases">
        <title>Rhizophora mucronata_Transcriptome.</title>
        <authorList>
            <person name="Meera S.P."/>
            <person name="Sreeshan A."/>
            <person name="Augustine A."/>
        </authorList>
    </citation>
    <scope>NUCLEOTIDE SEQUENCE</scope>
    <source>
        <tissue evidence="5">Leaf</tissue>
    </source>
</reference>
<dbReference type="InterPro" id="IPR005516">
    <property type="entry name" value="Remorin_C"/>
</dbReference>
<name>A0A2P2J7F1_RHIMU</name>
<dbReference type="PANTHER" id="PTHR31471">
    <property type="entry name" value="OS02G0116800 PROTEIN"/>
    <property type="match status" value="1"/>
</dbReference>
<feature type="region of interest" description="Disordered" evidence="3">
    <location>
        <begin position="164"/>
        <end position="245"/>
    </location>
</feature>
<evidence type="ECO:0000256" key="2">
    <source>
        <dbReference type="SAM" id="Coils"/>
    </source>
</evidence>
<evidence type="ECO:0000259" key="4">
    <source>
        <dbReference type="Pfam" id="PF03763"/>
    </source>
</evidence>
<feature type="compositionally biased region" description="Basic and acidic residues" evidence="3">
    <location>
        <begin position="228"/>
        <end position="245"/>
    </location>
</feature>
<feature type="compositionally biased region" description="Polar residues" evidence="3">
    <location>
        <begin position="1"/>
        <end position="13"/>
    </location>
</feature>
<dbReference type="Pfam" id="PF03763">
    <property type="entry name" value="Remorin_C"/>
    <property type="match status" value="1"/>
</dbReference>